<comment type="similarity">
    <text evidence="3">Belongs to the CCDC90 family.</text>
</comment>
<evidence type="ECO:0000256" key="11">
    <source>
        <dbReference type="SAM" id="Phobius"/>
    </source>
</evidence>
<accession>A0A0E9NG77</accession>
<evidence type="ECO:0008006" key="14">
    <source>
        <dbReference type="Google" id="ProtNLM"/>
    </source>
</evidence>
<comment type="caution">
    <text evidence="12">The sequence shown here is derived from an EMBL/GenBank/DDBJ whole genome shotgun (WGS) entry which is preliminary data.</text>
</comment>
<keyword evidence="4 11" id="KW-0812">Transmembrane</keyword>
<evidence type="ECO:0000256" key="10">
    <source>
        <dbReference type="SAM" id="Coils"/>
    </source>
</evidence>
<evidence type="ECO:0000256" key="5">
    <source>
        <dbReference type="ARBA" id="ARBA00022946"/>
    </source>
</evidence>
<dbReference type="PANTHER" id="PTHR14360:SF1">
    <property type="entry name" value="PROTEIN FMP32, MITOCHONDRIAL"/>
    <property type="match status" value="1"/>
</dbReference>
<dbReference type="GO" id="GO:0005739">
    <property type="term" value="C:mitochondrion"/>
    <property type="evidence" value="ECO:0007669"/>
    <property type="project" value="UniProtKB-SubCell"/>
</dbReference>
<dbReference type="PANTHER" id="PTHR14360">
    <property type="entry name" value="PROTEIN FMP32, MITOCHONDRIAL"/>
    <property type="match status" value="1"/>
</dbReference>
<evidence type="ECO:0000256" key="3">
    <source>
        <dbReference type="ARBA" id="ARBA00007224"/>
    </source>
</evidence>
<dbReference type="Proteomes" id="UP000033140">
    <property type="component" value="Unassembled WGS sequence"/>
</dbReference>
<dbReference type="GO" id="GO:0016020">
    <property type="term" value="C:membrane"/>
    <property type="evidence" value="ECO:0007669"/>
    <property type="project" value="UniProtKB-SubCell"/>
</dbReference>
<evidence type="ECO:0000256" key="8">
    <source>
        <dbReference type="ARBA" id="ARBA00023128"/>
    </source>
</evidence>
<evidence type="ECO:0000313" key="13">
    <source>
        <dbReference type="Proteomes" id="UP000033140"/>
    </source>
</evidence>
<reference evidence="12 13" key="1">
    <citation type="journal article" date="2011" name="J. Gen. Appl. Microbiol.">
        <title>Draft genome sequencing of the enigmatic yeast Saitoella complicata.</title>
        <authorList>
            <person name="Nishida H."/>
            <person name="Hamamoto M."/>
            <person name="Sugiyama J."/>
        </authorList>
    </citation>
    <scope>NUCLEOTIDE SEQUENCE [LARGE SCALE GENOMIC DNA]</scope>
    <source>
        <strain evidence="12 13">NRRL Y-17804</strain>
    </source>
</reference>
<keyword evidence="9 11" id="KW-0472">Membrane</keyword>
<dbReference type="EMBL" id="BACD03000016">
    <property type="protein sequence ID" value="GAO48701.1"/>
    <property type="molecule type" value="Genomic_DNA"/>
</dbReference>
<evidence type="ECO:0000313" key="12">
    <source>
        <dbReference type="EMBL" id="GAO48701.1"/>
    </source>
</evidence>
<feature type="coiled-coil region" evidence="10">
    <location>
        <begin position="114"/>
        <end position="141"/>
    </location>
</feature>
<comment type="subcellular location">
    <subcellularLocation>
        <location evidence="1">Membrane</location>
        <topology evidence="1">Single-pass membrane protein</topology>
    </subcellularLocation>
    <subcellularLocation>
        <location evidence="2">Mitochondrion</location>
    </subcellularLocation>
</comment>
<keyword evidence="6 11" id="KW-1133">Transmembrane helix</keyword>
<sequence length="282" mass="32098">MIPRSAFRFTSSCRIPSARILPSMAVHPGWKGTQTRSVHHFDTLKFVKKMEAEGFTQQQSEQVMVAMGDVIDESMRNFTRLMVTKEDQEANIFTQKVDLAQLRSELQTIEKNDASIARDALERLTAEIETHRQKLREEITKTQAGVRLDLNLEKGRIRDEGSVHELKIKETDTRIDHEIANMKTKMQGIKFQVLQWVIGIVTGAGALVLGSVHSFIFIGIRFAVFAFGRGAAGWCLRSWRAVGHSQGRKTCMSRDSKQTEWKALRYTKSSLTLSYTFPNFMV</sequence>
<feature type="transmembrane region" description="Helical" evidence="11">
    <location>
        <begin position="191"/>
        <end position="209"/>
    </location>
</feature>
<evidence type="ECO:0000256" key="4">
    <source>
        <dbReference type="ARBA" id="ARBA00022692"/>
    </source>
</evidence>
<evidence type="ECO:0000256" key="2">
    <source>
        <dbReference type="ARBA" id="ARBA00004173"/>
    </source>
</evidence>
<gene>
    <name evidence="12" type="ORF">G7K_2871-t1</name>
</gene>
<reference evidence="12 13" key="3">
    <citation type="journal article" date="2015" name="Genome Announc.">
        <title>Draft Genome Sequence of the Archiascomycetous Yeast Saitoella complicata.</title>
        <authorList>
            <person name="Yamauchi K."/>
            <person name="Kondo S."/>
            <person name="Hamamoto M."/>
            <person name="Takahashi Y."/>
            <person name="Ogura Y."/>
            <person name="Hayashi T."/>
            <person name="Nishida H."/>
        </authorList>
    </citation>
    <scope>NUCLEOTIDE SEQUENCE [LARGE SCALE GENOMIC DNA]</scope>
    <source>
        <strain evidence="12 13">NRRL Y-17804</strain>
    </source>
</reference>
<keyword evidence="7 10" id="KW-0175">Coiled coil</keyword>
<dbReference type="Pfam" id="PF07798">
    <property type="entry name" value="CCDC90-like"/>
    <property type="match status" value="1"/>
</dbReference>
<dbReference type="Gene3D" id="1.20.5.340">
    <property type="match status" value="1"/>
</dbReference>
<dbReference type="InterPro" id="IPR024461">
    <property type="entry name" value="CCDC90-like"/>
</dbReference>
<dbReference type="GO" id="GO:0033617">
    <property type="term" value="P:mitochondrial respiratory chain complex IV assembly"/>
    <property type="evidence" value="ECO:0007669"/>
    <property type="project" value="TreeGrafter"/>
</dbReference>
<proteinExistence type="inferred from homology"/>
<name>A0A0E9NG77_SAICN</name>
<keyword evidence="8" id="KW-0496">Mitochondrion</keyword>
<dbReference type="STRING" id="698492.A0A0E9NG77"/>
<keyword evidence="13" id="KW-1185">Reference proteome</keyword>
<dbReference type="AlphaFoldDB" id="A0A0E9NG77"/>
<organism evidence="12 13">
    <name type="scientific">Saitoella complicata (strain BCRC 22490 / CBS 7301 / JCM 7358 / NBRC 10748 / NRRL Y-17804)</name>
    <dbReference type="NCBI Taxonomy" id="698492"/>
    <lineage>
        <taxon>Eukaryota</taxon>
        <taxon>Fungi</taxon>
        <taxon>Dikarya</taxon>
        <taxon>Ascomycota</taxon>
        <taxon>Taphrinomycotina</taxon>
        <taxon>Taphrinomycotina incertae sedis</taxon>
        <taxon>Saitoella</taxon>
    </lineage>
</organism>
<dbReference type="FunFam" id="1.20.5.340:FF:000018">
    <property type="entry name" value="Mitochondrial protein FMP32"/>
    <property type="match status" value="1"/>
</dbReference>
<evidence type="ECO:0000256" key="6">
    <source>
        <dbReference type="ARBA" id="ARBA00022989"/>
    </source>
</evidence>
<evidence type="ECO:0000256" key="7">
    <source>
        <dbReference type="ARBA" id="ARBA00023054"/>
    </source>
</evidence>
<protein>
    <recommendedName>
        <fullName evidence="14">DUF1640 domain-containing protein</fullName>
    </recommendedName>
</protein>
<evidence type="ECO:0000256" key="9">
    <source>
        <dbReference type="ARBA" id="ARBA00023136"/>
    </source>
</evidence>
<evidence type="ECO:0000256" key="1">
    <source>
        <dbReference type="ARBA" id="ARBA00004167"/>
    </source>
</evidence>
<dbReference type="OMA" id="TMLETHK"/>
<keyword evidence="5" id="KW-0809">Transit peptide</keyword>
<reference evidence="12 13" key="2">
    <citation type="journal article" date="2014" name="J. Gen. Appl. Microbiol.">
        <title>The early diverging ascomycetous budding yeast Saitoella complicata has three histone deacetylases belonging to the Clr6, Hos2, and Rpd3 lineages.</title>
        <authorList>
            <person name="Nishida H."/>
            <person name="Matsumoto T."/>
            <person name="Kondo S."/>
            <person name="Hamamoto M."/>
            <person name="Yoshikawa H."/>
        </authorList>
    </citation>
    <scope>NUCLEOTIDE SEQUENCE [LARGE SCALE GENOMIC DNA]</scope>
    <source>
        <strain evidence="12 13">NRRL Y-17804</strain>
    </source>
</reference>